<reference evidence="4 5" key="1">
    <citation type="journal article" date="2011" name="Proc. Natl. Acad. Sci. U.S.A.">
        <title>Evolutionary erosion of yeast sex chromosomes by mating-type switching accidents.</title>
        <authorList>
            <person name="Gordon J.L."/>
            <person name="Armisen D."/>
            <person name="Proux-Wera E."/>
            <person name="Oheigeartaigh S.S."/>
            <person name="Byrne K.P."/>
            <person name="Wolfe K.H."/>
        </authorList>
    </citation>
    <scope>NUCLEOTIDE SEQUENCE [LARGE SCALE GENOMIC DNA]</scope>
    <source>
        <strain evidence="5">ATCC 34711 / CBS 6284 / DSM 70876 / NBRC 10599 / NRRL Y-10934 / UCD 77-7</strain>
    </source>
</reference>
<dbReference type="OrthoDB" id="19329at2759"/>
<keyword evidence="1" id="KW-0862">Zinc</keyword>
<dbReference type="OMA" id="QRYHMKT"/>
<dbReference type="STRING" id="1071380.I2GWU5"/>
<dbReference type="GeneID" id="14493651"/>
<sequence>MNNQIFTCNSCGTQFKSSDSQRYHMKTEWHRYNLKRRVAHLSPISADDFAEKAQLSELEQAKHQVDEFGFPVLKPLNSVDDVNHSHKHHRKSSKYRGRKIIDELDSEDSADDETEQQRSSSPTLSISSKMSELSVGSQDTNTDYGEDTQSEYGFTTDSNYETSEFDEDESSDEDNKEHSLNYSRINECIFCGVDNKEIEKNVKHMFNKHGLYIPERSYLVNLPGLLEFLIEVIIVEFLCPCCNFQGSSVESIRSHLDSKRHCSMPYETARQRAVFSEFYDYSSLEEQPIKPKISTQQKKSIRFAENSSTSSTSRPQTPNRNTQRPVTATSDRRLAGGITEKQFTKTLKKMQQLEKRAIDEQLRRNVKRMNFQLHYRDELLQ</sequence>
<dbReference type="PANTHER" id="PTHR13182:SF8">
    <property type="entry name" value="CYTOPLASMIC 60S SUBUNIT BIOGENESIS FACTOR ZNF622"/>
    <property type="match status" value="1"/>
</dbReference>
<evidence type="ECO:0000256" key="2">
    <source>
        <dbReference type="SAM" id="MobiDB-lite"/>
    </source>
</evidence>
<dbReference type="GO" id="GO:0008270">
    <property type="term" value="F:zinc ion binding"/>
    <property type="evidence" value="ECO:0007669"/>
    <property type="project" value="UniProtKB-KW"/>
</dbReference>
<feature type="compositionally biased region" description="Polar residues" evidence="2">
    <location>
        <begin position="314"/>
        <end position="329"/>
    </location>
</feature>
<evidence type="ECO:0000313" key="5">
    <source>
        <dbReference type="Proteomes" id="UP000002866"/>
    </source>
</evidence>
<dbReference type="InterPro" id="IPR013087">
    <property type="entry name" value="Znf_C2H2_type"/>
</dbReference>
<feature type="region of interest" description="Disordered" evidence="2">
    <location>
        <begin position="289"/>
        <end position="338"/>
    </location>
</feature>
<dbReference type="Pfam" id="PF12756">
    <property type="entry name" value="zf-C2H2_2"/>
    <property type="match status" value="1"/>
</dbReference>
<feature type="compositionally biased region" description="Polar residues" evidence="2">
    <location>
        <begin position="150"/>
        <end position="160"/>
    </location>
</feature>
<evidence type="ECO:0000313" key="4">
    <source>
        <dbReference type="EMBL" id="CCH58597.1"/>
    </source>
</evidence>
<dbReference type="eggNOG" id="KOG2785">
    <property type="taxonomic scope" value="Eukaryota"/>
</dbReference>
<feature type="domain" description="C2H2-type" evidence="3">
    <location>
        <begin position="6"/>
        <end position="30"/>
    </location>
</feature>
<dbReference type="GO" id="GO:0030687">
    <property type="term" value="C:preribosome, large subunit precursor"/>
    <property type="evidence" value="ECO:0007669"/>
    <property type="project" value="TreeGrafter"/>
</dbReference>
<gene>
    <name evidence="4" type="primary">TBLA0A08070</name>
    <name evidence="4" type="ORF">TBLA_0A08070</name>
</gene>
<protein>
    <recommendedName>
        <fullName evidence="3">C2H2-type domain-containing protein</fullName>
    </recommendedName>
</protein>
<dbReference type="Proteomes" id="UP000002866">
    <property type="component" value="Chromosome 1"/>
</dbReference>
<dbReference type="GO" id="GO:0042273">
    <property type="term" value="P:ribosomal large subunit biogenesis"/>
    <property type="evidence" value="ECO:0007669"/>
    <property type="project" value="EnsemblFungi"/>
</dbReference>
<feature type="compositionally biased region" description="Basic residues" evidence="2">
    <location>
        <begin position="85"/>
        <end position="98"/>
    </location>
</feature>
<keyword evidence="1" id="KW-0863">Zinc-finger</keyword>
<keyword evidence="5" id="KW-1185">Reference proteome</keyword>
<dbReference type="InterPro" id="IPR040025">
    <property type="entry name" value="Znf622/Rei1/Reh1"/>
</dbReference>
<evidence type="ECO:0000256" key="1">
    <source>
        <dbReference type="PROSITE-ProRule" id="PRU00042"/>
    </source>
</evidence>
<dbReference type="KEGG" id="tbl:TBLA_0A08070"/>
<dbReference type="PROSITE" id="PS00028">
    <property type="entry name" value="ZINC_FINGER_C2H2_1"/>
    <property type="match status" value="1"/>
</dbReference>
<dbReference type="HOGENOM" id="CLU_018787_1_1_1"/>
<feature type="region of interest" description="Disordered" evidence="2">
    <location>
        <begin position="76"/>
        <end position="178"/>
    </location>
</feature>
<accession>I2GWU5</accession>
<dbReference type="EMBL" id="HE806316">
    <property type="protein sequence ID" value="CCH58597.1"/>
    <property type="molecule type" value="Genomic_DNA"/>
</dbReference>
<feature type="compositionally biased region" description="Acidic residues" evidence="2">
    <location>
        <begin position="163"/>
        <end position="172"/>
    </location>
</feature>
<feature type="compositionally biased region" description="Polar residues" evidence="2">
    <location>
        <begin position="117"/>
        <end position="143"/>
    </location>
</feature>
<dbReference type="RefSeq" id="XP_004178116.1">
    <property type="nucleotide sequence ID" value="XM_004178068.1"/>
</dbReference>
<keyword evidence="1" id="KW-0479">Metal-binding</keyword>
<organism evidence="4 5">
    <name type="scientific">Henningerozyma blattae (strain ATCC 34711 / CBS 6284 / DSM 70876 / NBRC 10599 / NRRL Y-10934 / UCD 77-7)</name>
    <name type="common">Yeast</name>
    <name type="synonym">Tetrapisispora blattae</name>
    <dbReference type="NCBI Taxonomy" id="1071380"/>
    <lineage>
        <taxon>Eukaryota</taxon>
        <taxon>Fungi</taxon>
        <taxon>Dikarya</taxon>
        <taxon>Ascomycota</taxon>
        <taxon>Saccharomycotina</taxon>
        <taxon>Saccharomycetes</taxon>
        <taxon>Saccharomycetales</taxon>
        <taxon>Saccharomycetaceae</taxon>
        <taxon>Henningerozyma</taxon>
    </lineage>
</organism>
<dbReference type="InParanoid" id="I2GWU5"/>
<name>I2GWU5_HENB6</name>
<dbReference type="InterPro" id="IPR041661">
    <property type="entry name" value="ZN622/Rei1/Reh1_Znf-C2H2"/>
</dbReference>
<dbReference type="PROSITE" id="PS50157">
    <property type="entry name" value="ZINC_FINGER_C2H2_2"/>
    <property type="match status" value="1"/>
</dbReference>
<dbReference type="PANTHER" id="PTHR13182">
    <property type="entry name" value="ZINC FINGER PROTEIN 622"/>
    <property type="match status" value="1"/>
</dbReference>
<dbReference type="FunCoup" id="I2GWU5">
    <property type="interactions" value="620"/>
</dbReference>
<dbReference type="GO" id="GO:0043023">
    <property type="term" value="F:ribosomal large subunit binding"/>
    <property type="evidence" value="ECO:0007669"/>
    <property type="project" value="EnsemblFungi"/>
</dbReference>
<evidence type="ECO:0000259" key="3">
    <source>
        <dbReference type="PROSITE" id="PS50157"/>
    </source>
</evidence>
<feature type="compositionally biased region" description="Acidic residues" evidence="2">
    <location>
        <begin position="103"/>
        <end position="114"/>
    </location>
</feature>
<dbReference type="AlphaFoldDB" id="I2GWU5"/>
<proteinExistence type="predicted"/>
<dbReference type="SMART" id="SM00355">
    <property type="entry name" value="ZnF_C2H2"/>
    <property type="match status" value="3"/>
</dbReference>